<keyword evidence="4" id="KW-1185">Reference proteome</keyword>
<evidence type="ECO:0000313" key="2">
    <source>
        <dbReference type="EMBL" id="EKX41304.1"/>
    </source>
</evidence>
<name>L1IZJ9_GUITC</name>
<dbReference type="EMBL" id="JH993024">
    <property type="protein sequence ID" value="EKX41304.1"/>
    <property type="molecule type" value="Genomic_DNA"/>
</dbReference>
<feature type="region of interest" description="Disordered" evidence="1">
    <location>
        <begin position="1"/>
        <end position="21"/>
    </location>
</feature>
<dbReference type="InterPro" id="IPR009091">
    <property type="entry name" value="RCC1/BLIP-II"/>
</dbReference>
<dbReference type="KEGG" id="gtt:GUITHDRAFT_112515"/>
<dbReference type="EnsemblProtists" id="EKX41304">
    <property type="protein sequence ID" value="EKX41304"/>
    <property type="gene ID" value="GUITHDRAFT_112515"/>
</dbReference>
<dbReference type="Pfam" id="PF13540">
    <property type="entry name" value="RCC1_2"/>
    <property type="match status" value="1"/>
</dbReference>
<dbReference type="HOGENOM" id="CLU_1829028_0_0_1"/>
<dbReference type="SUPFAM" id="SSF50985">
    <property type="entry name" value="RCC1/BLIP-II"/>
    <property type="match status" value="1"/>
</dbReference>
<accession>L1IZJ9</accession>
<sequence length="141" mass="15002">MEHITEKLHSQLGRGKAQSSGTSFLSNQTAVLGGMRVMKVVAGYEHACALLMNESVVCWGSNTYGELGIEQAVASHAPSMALVGDKQYATCTTSEYCLLPKLGNGTYSVSGDSVLAGTTASCLWNFVFQGNLSSPYVHMAW</sequence>
<dbReference type="GeneID" id="17298047"/>
<protein>
    <submittedName>
        <fullName evidence="2 3">Uncharacterized protein</fullName>
    </submittedName>
</protein>
<evidence type="ECO:0000256" key="1">
    <source>
        <dbReference type="SAM" id="MobiDB-lite"/>
    </source>
</evidence>
<proteinExistence type="predicted"/>
<gene>
    <name evidence="2" type="ORF">GUITHDRAFT_112515</name>
</gene>
<evidence type="ECO:0000313" key="3">
    <source>
        <dbReference type="EnsemblProtists" id="EKX41304"/>
    </source>
</evidence>
<reference evidence="3" key="3">
    <citation type="submission" date="2015-06" db="UniProtKB">
        <authorList>
            <consortium name="EnsemblProtists"/>
        </authorList>
    </citation>
    <scope>IDENTIFICATION</scope>
</reference>
<dbReference type="AlphaFoldDB" id="L1IZJ9"/>
<dbReference type="PaxDb" id="55529-EKX41304"/>
<reference evidence="2 4" key="1">
    <citation type="journal article" date="2012" name="Nature">
        <title>Algal genomes reveal evolutionary mosaicism and the fate of nucleomorphs.</title>
        <authorList>
            <consortium name="DOE Joint Genome Institute"/>
            <person name="Curtis B.A."/>
            <person name="Tanifuji G."/>
            <person name="Burki F."/>
            <person name="Gruber A."/>
            <person name="Irimia M."/>
            <person name="Maruyama S."/>
            <person name="Arias M.C."/>
            <person name="Ball S.G."/>
            <person name="Gile G.H."/>
            <person name="Hirakawa Y."/>
            <person name="Hopkins J.F."/>
            <person name="Kuo A."/>
            <person name="Rensing S.A."/>
            <person name="Schmutz J."/>
            <person name="Symeonidi A."/>
            <person name="Elias M."/>
            <person name="Eveleigh R.J."/>
            <person name="Herman E.K."/>
            <person name="Klute M.J."/>
            <person name="Nakayama T."/>
            <person name="Obornik M."/>
            <person name="Reyes-Prieto A."/>
            <person name="Armbrust E.V."/>
            <person name="Aves S.J."/>
            <person name="Beiko R.G."/>
            <person name="Coutinho P."/>
            <person name="Dacks J.B."/>
            <person name="Durnford D.G."/>
            <person name="Fast N.M."/>
            <person name="Green B.R."/>
            <person name="Grisdale C.J."/>
            <person name="Hempel F."/>
            <person name="Henrissat B."/>
            <person name="Hoppner M.P."/>
            <person name="Ishida K."/>
            <person name="Kim E."/>
            <person name="Koreny L."/>
            <person name="Kroth P.G."/>
            <person name="Liu Y."/>
            <person name="Malik S.B."/>
            <person name="Maier U.G."/>
            <person name="McRose D."/>
            <person name="Mock T."/>
            <person name="Neilson J.A."/>
            <person name="Onodera N.T."/>
            <person name="Poole A.M."/>
            <person name="Pritham E.J."/>
            <person name="Richards T.A."/>
            <person name="Rocap G."/>
            <person name="Roy S.W."/>
            <person name="Sarai C."/>
            <person name="Schaack S."/>
            <person name="Shirato S."/>
            <person name="Slamovits C.H."/>
            <person name="Spencer D.F."/>
            <person name="Suzuki S."/>
            <person name="Worden A.Z."/>
            <person name="Zauner S."/>
            <person name="Barry K."/>
            <person name="Bell C."/>
            <person name="Bharti A.K."/>
            <person name="Crow J.A."/>
            <person name="Grimwood J."/>
            <person name="Kramer R."/>
            <person name="Lindquist E."/>
            <person name="Lucas S."/>
            <person name="Salamov A."/>
            <person name="McFadden G.I."/>
            <person name="Lane C.E."/>
            <person name="Keeling P.J."/>
            <person name="Gray M.W."/>
            <person name="Grigoriev I.V."/>
            <person name="Archibald J.M."/>
        </authorList>
    </citation>
    <scope>NUCLEOTIDE SEQUENCE</scope>
    <source>
        <strain evidence="2 4">CCMP2712</strain>
    </source>
</reference>
<dbReference type="RefSeq" id="XP_005828284.1">
    <property type="nucleotide sequence ID" value="XM_005828227.1"/>
</dbReference>
<evidence type="ECO:0000313" key="4">
    <source>
        <dbReference type="Proteomes" id="UP000011087"/>
    </source>
</evidence>
<dbReference type="Gene3D" id="2.130.10.30">
    <property type="entry name" value="Regulator of chromosome condensation 1/beta-lactamase-inhibitor protein II"/>
    <property type="match status" value="1"/>
</dbReference>
<organism evidence="2">
    <name type="scientific">Guillardia theta (strain CCMP2712)</name>
    <name type="common">Cryptophyte</name>
    <dbReference type="NCBI Taxonomy" id="905079"/>
    <lineage>
        <taxon>Eukaryota</taxon>
        <taxon>Cryptophyceae</taxon>
        <taxon>Pyrenomonadales</taxon>
        <taxon>Geminigeraceae</taxon>
        <taxon>Guillardia</taxon>
    </lineage>
</organism>
<dbReference type="Proteomes" id="UP000011087">
    <property type="component" value="Unassembled WGS sequence"/>
</dbReference>
<reference evidence="4" key="2">
    <citation type="submission" date="2012-11" db="EMBL/GenBank/DDBJ databases">
        <authorList>
            <person name="Kuo A."/>
            <person name="Curtis B.A."/>
            <person name="Tanifuji G."/>
            <person name="Burki F."/>
            <person name="Gruber A."/>
            <person name="Irimia M."/>
            <person name="Maruyama S."/>
            <person name="Arias M.C."/>
            <person name="Ball S.G."/>
            <person name="Gile G.H."/>
            <person name="Hirakawa Y."/>
            <person name="Hopkins J.F."/>
            <person name="Rensing S.A."/>
            <person name="Schmutz J."/>
            <person name="Symeonidi A."/>
            <person name="Elias M."/>
            <person name="Eveleigh R.J."/>
            <person name="Herman E.K."/>
            <person name="Klute M.J."/>
            <person name="Nakayama T."/>
            <person name="Obornik M."/>
            <person name="Reyes-Prieto A."/>
            <person name="Armbrust E.V."/>
            <person name="Aves S.J."/>
            <person name="Beiko R.G."/>
            <person name="Coutinho P."/>
            <person name="Dacks J.B."/>
            <person name="Durnford D.G."/>
            <person name="Fast N.M."/>
            <person name="Green B.R."/>
            <person name="Grisdale C."/>
            <person name="Hempe F."/>
            <person name="Henrissat B."/>
            <person name="Hoppner M.P."/>
            <person name="Ishida K.-I."/>
            <person name="Kim E."/>
            <person name="Koreny L."/>
            <person name="Kroth P.G."/>
            <person name="Liu Y."/>
            <person name="Malik S.-B."/>
            <person name="Maier U.G."/>
            <person name="McRose D."/>
            <person name="Mock T."/>
            <person name="Neilson J.A."/>
            <person name="Onodera N.T."/>
            <person name="Poole A.M."/>
            <person name="Pritham E.J."/>
            <person name="Richards T.A."/>
            <person name="Rocap G."/>
            <person name="Roy S.W."/>
            <person name="Sarai C."/>
            <person name="Schaack S."/>
            <person name="Shirato S."/>
            <person name="Slamovits C.H."/>
            <person name="Spencer D.F."/>
            <person name="Suzuki S."/>
            <person name="Worden A.Z."/>
            <person name="Zauner S."/>
            <person name="Barry K."/>
            <person name="Bell C."/>
            <person name="Bharti A.K."/>
            <person name="Crow J.A."/>
            <person name="Grimwood J."/>
            <person name="Kramer R."/>
            <person name="Lindquist E."/>
            <person name="Lucas S."/>
            <person name="Salamov A."/>
            <person name="McFadden G.I."/>
            <person name="Lane C.E."/>
            <person name="Keeling P.J."/>
            <person name="Gray M.W."/>
            <person name="Grigoriev I.V."/>
            <person name="Archibald J.M."/>
        </authorList>
    </citation>
    <scope>NUCLEOTIDE SEQUENCE</scope>
    <source>
        <strain evidence="4">CCMP2712</strain>
    </source>
</reference>